<organism evidence="7 8">
    <name type="scientific">Phoenix dactylifera</name>
    <name type="common">Date palm</name>
    <dbReference type="NCBI Taxonomy" id="42345"/>
    <lineage>
        <taxon>Eukaryota</taxon>
        <taxon>Viridiplantae</taxon>
        <taxon>Streptophyta</taxon>
        <taxon>Embryophyta</taxon>
        <taxon>Tracheophyta</taxon>
        <taxon>Spermatophyta</taxon>
        <taxon>Magnoliopsida</taxon>
        <taxon>Liliopsida</taxon>
        <taxon>Arecaceae</taxon>
        <taxon>Coryphoideae</taxon>
        <taxon>Phoeniceae</taxon>
        <taxon>Phoenix</taxon>
    </lineage>
</organism>
<gene>
    <name evidence="8" type="primary">LOC103697652</name>
</gene>
<dbReference type="PANTHER" id="PTHR12506">
    <property type="entry name" value="PROTEIN PHOSPHATASE RELATED"/>
    <property type="match status" value="1"/>
</dbReference>
<dbReference type="OrthoDB" id="1933593at2759"/>
<evidence type="ECO:0000313" key="7">
    <source>
        <dbReference type="Proteomes" id="UP000228380"/>
    </source>
</evidence>
<dbReference type="Proteomes" id="UP000228380">
    <property type="component" value="Unplaced"/>
</dbReference>
<keyword evidence="3 5" id="KW-0862">Zinc</keyword>
<feature type="zinc finger region" description="C3H1-type" evidence="5">
    <location>
        <begin position="42"/>
        <end position="70"/>
    </location>
</feature>
<keyword evidence="1 5" id="KW-0479">Metal-binding</keyword>
<proteinExistence type="predicted"/>
<feature type="zinc finger region" description="C3H1-type" evidence="5">
    <location>
        <begin position="74"/>
        <end position="94"/>
    </location>
</feature>
<evidence type="ECO:0000256" key="4">
    <source>
        <dbReference type="ARBA" id="ARBA00023125"/>
    </source>
</evidence>
<dbReference type="GO" id="GO:0003677">
    <property type="term" value="F:DNA binding"/>
    <property type="evidence" value="ECO:0007669"/>
    <property type="project" value="UniProtKB-KW"/>
</dbReference>
<dbReference type="GO" id="GO:0008270">
    <property type="term" value="F:zinc ion binding"/>
    <property type="evidence" value="ECO:0007669"/>
    <property type="project" value="UniProtKB-KW"/>
</dbReference>
<dbReference type="SUPFAM" id="SSF90229">
    <property type="entry name" value="CCCH zinc finger"/>
    <property type="match status" value="2"/>
</dbReference>
<keyword evidence="4" id="KW-0238">DNA-binding</keyword>
<feature type="domain" description="C3H1-type" evidence="6">
    <location>
        <begin position="112"/>
        <end position="140"/>
    </location>
</feature>
<evidence type="ECO:0000256" key="2">
    <source>
        <dbReference type="ARBA" id="ARBA00022771"/>
    </source>
</evidence>
<dbReference type="KEGG" id="pda:103697652"/>
<evidence type="ECO:0000313" key="8">
    <source>
        <dbReference type="RefSeq" id="XP_026657124.1"/>
    </source>
</evidence>
<dbReference type="SMART" id="SM00356">
    <property type="entry name" value="ZnF_C3H1"/>
    <property type="match status" value="3"/>
</dbReference>
<dbReference type="Pfam" id="PF00642">
    <property type="entry name" value="zf-CCCH"/>
    <property type="match status" value="3"/>
</dbReference>
<feature type="domain" description="C3H1-type" evidence="6">
    <location>
        <begin position="42"/>
        <end position="70"/>
    </location>
</feature>
<name>A0A8B8J040_PHODC</name>
<dbReference type="PANTHER" id="PTHR12506:SF41">
    <property type="entry name" value="ZINC FINGER CCCH DOMAIN-CONTAINING PROTEIN 58"/>
    <property type="match status" value="1"/>
</dbReference>
<sequence>MELYEQNTASEEPHPESPTSLEECMLHLRLASGEALPAYPERPGVPDCTYYIRTGSCGYRDSCRFNHPRDHEAYFLRTGTCKYGNSCRYNHPRQRGGLVRPDALNIHGFPLRLGEKECSYYMRTGRCKFGTTCKFHHPQASGITIPSSAPTFYSTVQPLAVSSYYQYPITRPPVLPVPYTQEPYGPILLSPGVIPVSSWSPYPVGEIYCVLNNARSY</sequence>
<reference evidence="8" key="1">
    <citation type="submission" date="2025-08" db="UniProtKB">
        <authorList>
            <consortium name="RefSeq"/>
        </authorList>
    </citation>
    <scope>IDENTIFICATION</scope>
    <source>
        <tissue evidence="8">Young leaves</tissue>
    </source>
</reference>
<accession>A0A8B8J040</accession>
<evidence type="ECO:0000256" key="3">
    <source>
        <dbReference type="ARBA" id="ARBA00022833"/>
    </source>
</evidence>
<protein>
    <submittedName>
        <fullName evidence="8">Zinc finger CCCH domain-containing protein 32-like</fullName>
    </submittedName>
</protein>
<evidence type="ECO:0000259" key="6">
    <source>
        <dbReference type="PROSITE" id="PS50103"/>
    </source>
</evidence>
<dbReference type="InterPro" id="IPR036855">
    <property type="entry name" value="Znf_CCCH_sf"/>
</dbReference>
<dbReference type="RefSeq" id="XP_026657124.1">
    <property type="nucleotide sequence ID" value="XM_026801323.1"/>
</dbReference>
<dbReference type="InterPro" id="IPR000571">
    <property type="entry name" value="Znf_CCCH"/>
</dbReference>
<evidence type="ECO:0000256" key="1">
    <source>
        <dbReference type="ARBA" id="ARBA00022723"/>
    </source>
</evidence>
<keyword evidence="7" id="KW-1185">Reference proteome</keyword>
<evidence type="ECO:0000256" key="5">
    <source>
        <dbReference type="PROSITE-ProRule" id="PRU00723"/>
    </source>
</evidence>
<feature type="domain" description="C3H1-type" evidence="6">
    <location>
        <begin position="74"/>
        <end position="94"/>
    </location>
</feature>
<keyword evidence="2 5" id="KW-0863">Zinc-finger</keyword>
<dbReference type="GO" id="GO:0003729">
    <property type="term" value="F:mRNA binding"/>
    <property type="evidence" value="ECO:0007669"/>
    <property type="project" value="TreeGrafter"/>
</dbReference>
<dbReference type="AlphaFoldDB" id="A0A8B8J040"/>
<feature type="zinc finger region" description="C3H1-type" evidence="5">
    <location>
        <begin position="112"/>
        <end position="140"/>
    </location>
</feature>
<dbReference type="GeneID" id="103697652"/>
<dbReference type="InterPro" id="IPR050974">
    <property type="entry name" value="Plant_ZF_CCCH"/>
</dbReference>
<dbReference type="PROSITE" id="PS50103">
    <property type="entry name" value="ZF_C3H1"/>
    <property type="match status" value="3"/>
</dbReference>
<dbReference type="Gene3D" id="4.10.1000.10">
    <property type="entry name" value="Zinc finger, CCCH-type"/>
    <property type="match status" value="2"/>
</dbReference>